<comment type="caution">
    <text evidence="12">The sequence shown here is derived from an EMBL/GenBank/DDBJ whole genome shotgun (WGS) entry which is preliminary data.</text>
</comment>
<dbReference type="FunFam" id="2.60.120.330:FF:000013">
    <property type="entry name" value="Gibberellin 3-beta-dioxygenase 1"/>
    <property type="match status" value="1"/>
</dbReference>
<feature type="domain" description="Fe2OG dioxygenase" evidence="11">
    <location>
        <begin position="208"/>
        <end position="309"/>
    </location>
</feature>
<dbReference type="InterPro" id="IPR050231">
    <property type="entry name" value="Iron_ascorbate_oxido_reductase"/>
</dbReference>
<reference evidence="12" key="1">
    <citation type="submission" date="2023-02" db="EMBL/GenBank/DDBJ databases">
        <title>Genome of toxic invasive species Heracleum sosnowskyi carries increased number of genes despite the absence of recent whole-genome duplications.</title>
        <authorList>
            <person name="Schelkunov M."/>
            <person name="Shtratnikova V."/>
            <person name="Makarenko M."/>
            <person name="Klepikova A."/>
            <person name="Omelchenko D."/>
            <person name="Novikova G."/>
            <person name="Obukhova E."/>
            <person name="Bogdanov V."/>
            <person name="Penin A."/>
            <person name="Logacheva M."/>
        </authorList>
    </citation>
    <scope>NUCLEOTIDE SEQUENCE</scope>
    <source>
        <strain evidence="12">Hsosn_3</strain>
        <tissue evidence="12">Leaf</tissue>
    </source>
</reference>
<gene>
    <name evidence="12" type="ORF">POM88_044608</name>
</gene>
<keyword evidence="3 10" id="KW-0479">Metal-binding</keyword>
<dbReference type="Pfam" id="PF14226">
    <property type="entry name" value="DIOX_N"/>
    <property type="match status" value="1"/>
</dbReference>
<dbReference type="SUPFAM" id="SSF51197">
    <property type="entry name" value="Clavaminate synthase-like"/>
    <property type="match status" value="1"/>
</dbReference>
<dbReference type="EMBL" id="JAUIZM010000010">
    <property type="protein sequence ID" value="KAK1360134.1"/>
    <property type="molecule type" value="Genomic_DNA"/>
</dbReference>
<evidence type="ECO:0000256" key="4">
    <source>
        <dbReference type="ARBA" id="ARBA00022964"/>
    </source>
</evidence>
<reference evidence="12" key="2">
    <citation type="submission" date="2023-05" db="EMBL/GenBank/DDBJ databases">
        <authorList>
            <person name="Schelkunov M.I."/>
        </authorList>
    </citation>
    <scope>NUCLEOTIDE SEQUENCE</scope>
    <source>
        <strain evidence="12">Hsosn_3</strain>
        <tissue evidence="12">Leaf</tissue>
    </source>
</reference>
<evidence type="ECO:0000313" key="12">
    <source>
        <dbReference type="EMBL" id="KAK1360134.1"/>
    </source>
</evidence>
<dbReference type="PANTHER" id="PTHR47990">
    <property type="entry name" value="2-OXOGLUTARATE (2OG) AND FE(II)-DEPENDENT OXYGENASE SUPERFAMILY PROTEIN-RELATED"/>
    <property type="match status" value="1"/>
</dbReference>
<evidence type="ECO:0000313" key="13">
    <source>
        <dbReference type="Proteomes" id="UP001237642"/>
    </source>
</evidence>
<dbReference type="InterPro" id="IPR027443">
    <property type="entry name" value="IPNS-like_sf"/>
</dbReference>
<comment type="cofactor">
    <cofactor evidence="1">
        <name>L-ascorbate</name>
        <dbReference type="ChEBI" id="CHEBI:38290"/>
    </cofactor>
</comment>
<dbReference type="InterPro" id="IPR026992">
    <property type="entry name" value="DIOX_N"/>
</dbReference>
<evidence type="ECO:0000256" key="1">
    <source>
        <dbReference type="ARBA" id="ARBA00001961"/>
    </source>
</evidence>
<comment type="pathway">
    <text evidence="7">Plant hormone biosynthesis; gibberellin biosynthesis.</text>
</comment>
<dbReference type="EC" id="1.14.11.15" evidence="9"/>
<dbReference type="GO" id="GO:0016707">
    <property type="term" value="F:gibberellin 3-beta-dioxygenase activity"/>
    <property type="evidence" value="ECO:0007669"/>
    <property type="project" value="UniProtKB-EC"/>
</dbReference>
<keyword evidence="5 10" id="KW-0560">Oxidoreductase</keyword>
<keyword evidence="6 10" id="KW-0408">Iron</keyword>
<protein>
    <recommendedName>
        <fullName evidence="9">gibberellin 3beta-dioxygenase</fullName>
        <ecNumber evidence="9">1.14.11.15</ecNumber>
    </recommendedName>
</protein>
<dbReference type="AlphaFoldDB" id="A0AAD8H5P9"/>
<comment type="pathway">
    <text evidence="2">Hormone biosynthesis.</text>
</comment>
<name>A0AAD8H5P9_9APIA</name>
<evidence type="ECO:0000259" key="11">
    <source>
        <dbReference type="PROSITE" id="PS51471"/>
    </source>
</evidence>
<evidence type="ECO:0000256" key="2">
    <source>
        <dbReference type="ARBA" id="ARBA00004972"/>
    </source>
</evidence>
<dbReference type="Proteomes" id="UP001237642">
    <property type="component" value="Unassembled WGS sequence"/>
</dbReference>
<evidence type="ECO:0000256" key="9">
    <source>
        <dbReference type="ARBA" id="ARBA00066695"/>
    </source>
</evidence>
<dbReference type="PROSITE" id="PS51471">
    <property type="entry name" value="FE2OG_OXY"/>
    <property type="match status" value="1"/>
</dbReference>
<sequence length="355" mass="40018">MPSRLSDSFVTHPVFQHNLNQYLDLNSLEELPDSHAWISDLDEYSSSPDDIHGQFKLPVIDLNDSINGRKHVVHACKTWGAFQITNHGISNQLIGKMEDAARKLFSLPLEQKLKAERPKDGAGGYGPFRISSFFPKRMWSEGFTIVGSPVQHARKLWPEDYSAFCDVTDEYQNEMKKLAGKLMWIMLEALGITKEDIKWAGPNGQFEGSEAALQLNSYPVCPDPDRAMGLADHTDSTLLTILHQSNQTGLQIFREEIGWVTVPPVEGALVVNIGDLLHILSNGSYPSVLHRVTVNREQHRFSMAYLYGPPNSVEISPLSKLVDLHHPPLYRPVTWSEYLGMKAKFFHNTLSSLRI</sequence>
<dbReference type="Pfam" id="PF03171">
    <property type="entry name" value="2OG-FeII_Oxy"/>
    <property type="match status" value="1"/>
</dbReference>
<dbReference type="Gene3D" id="2.60.120.330">
    <property type="entry name" value="B-lactam Antibiotic, Isopenicillin N Synthase, Chain"/>
    <property type="match status" value="1"/>
</dbReference>
<keyword evidence="13" id="KW-1185">Reference proteome</keyword>
<evidence type="ECO:0000256" key="5">
    <source>
        <dbReference type="ARBA" id="ARBA00023002"/>
    </source>
</evidence>
<evidence type="ECO:0000256" key="6">
    <source>
        <dbReference type="ARBA" id="ARBA00023004"/>
    </source>
</evidence>
<organism evidence="12 13">
    <name type="scientific">Heracleum sosnowskyi</name>
    <dbReference type="NCBI Taxonomy" id="360622"/>
    <lineage>
        <taxon>Eukaryota</taxon>
        <taxon>Viridiplantae</taxon>
        <taxon>Streptophyta</taxon>
        <taxon>Embryophyta</taxon>
        <taxon>Tracheophyta</taxon>
        <taxon>Spermatophyta</taxon>
        <taxon>Magnoliopsida</taxon>
        <taxon>eudicotyledons</taxon>
        <taxon>Gunneridae</taxon>
        <taxon>Pentapetalae</taxon>
        <taxon>asterids</taxon>
        <taxon>campanulids</taxon>
        <taxon>Apiales</taxon>
        <taxon>Apiaceae</taxon>
        <taxon>Apioideae</taxon>
        <taxon>apioid superclade</taxon>
        <taxon>Tordylieae</taxon>
        <taxon>Tordyliinae</taxon>
        <taxon>Heracleum</taxon>
    </lineage>
</organism>
<proteinExistence type="inferred from homology"/>
<comment type="similarity">
    <text evidence="8">Belongs to the iron/ascorbate-dependent oxidoreductase family. GA3OX subfamily.</text>
</comment>
<evidence type="ECO:0000256" key="8">
    <source>
        <dbReference type="ARBA" id="ARBA00061560"/>
    </source>
</evidence>
<dbReference type="InterPro" id="IPR044861">
    <property type="entry name" value="IPNS-like_FE2OG_OXY"/>
</dbReference>
<accession>A0AAD8H5P9</accession>
<dbReference type="InterPro" id="IPR005123">
    <property type="entry name" value="Oxoglu/Fe-dep_dioxygenase_dom"/>
</dbReference>
<dbReference type="GO" id="GO:0009686">
    <property type="term" value="P:gibberellin biosynthetic process"/>
    <property type="evidence" value="ECO:0007669"/>
    <property type="project" value="UniProtKB-ARBA"/>
</dbReference>
<dbReference type="GO" id="GO:0046872">
    <property type="term" value="F:metal ion binding"/>
    <property type="evidence" value="ECO:0007669"/>
    <property type="project" value="UniProtKB-KW"/>
</dbReference>
<evidence type="ECO:0000256" key="10">
    <source>
        <dbReference type="RuleBase" id="RU003682"/>
    </source>
</evidence>
<evidence type="ECO:0000256" key="7">
    <source>
        <dbReference type="ARBA" id="ARBA00037909"/>
    </source>
</evidence>
<evidence type="ECO:0000256" key="3">
    <source>
        <dbReference type="ARBA" id="ARBA00022723"/>
    </source>
</evidence>
<keyword evidence="4" id="KW-0223">Dioxygenase</keyword>